<name>A0A3Q0J6P5_DIACI</name>
<evidence type="ECO:0000256" key="10">
    <source>
        <dbReference type="ARBA" id="ARBA00023242"/>
    </source>
</evidence>
<evidence type="ECO:0000256" key="8">
    <source>
        <dbReference type="ARBA" id="ARBA00023163"/>
    </source>
</evidence>
<dbReference type="GO" id="GO:0000439">
    <property type="term" value="C:transcription factor TFIIH core complex"/>
    <property type="evidence" value="ECO:0007669"/>
    <property type="project" value="UniProtKB-UniRule"/>
</dbReference>
<evidence type="ECO:0000313" key="13">
    <source>
        <dbReference type="RefSeq" id="XP_026682633.1"/>
    </source>
</evidence>
<dbReference type="RefSeq" id="XP_026682633.1">
    <property type="nucleotide sequence ID" value="XM_026826832.1"/>
</dbReference>
<evidence type="ECO:0000313" key="12">
    <source>
        <dbReference type="Proteomes" id="UP000079169"/>
    </source>
</evidence>
<comment type="similarity">
    <text evidence="2 11">Belongs to the TFB4 family.</text>
</comment>
<dbReference type="GO" id="GO:0005675">
    <property type="term" value="C:transcription factor TFIIH holo complex"/>
    <property type="evidence" value="ECO:0007669"/>
    <property type="project" value="UniProtKB-UniRule"/>
</dbReference>
<keyword evidence="12" id="KW-1185">Reference proteome</keyword>
<evidence type="ECO:0000256" key="9">
    <source>
        <dbReference type="ARBA" id="ARBA00023204"/>
    </source>
</evidence>
<keyword evidence="3 11" id="KW-0479">Metal-binding</keyword>
<proteinExistence type="inferred from homology"/>
<dbReference type="InterPro" id="IPR036465">
    <property type="entry name" value="vWFA_dom_sf"/>
</dbReference>
<dbReference type="STRING" id="121845.A0A3Q0J6P5"/>
<dbReference type="Pfam" id="PF03850">
    <property type="entry name" value="Tfb4"/>
    <property type="match status" value="1"/>
</dbReference>
<accession>A0A3Q0J6P5</accession>
<keyword evidence="4 11" id="KW-0227">DNA damage</keyword>
<dbReference type="KEGG" id="dci:103513708"/>
<evidence type="ECO:0000256" key="6">
    <source>
        <dbReference type="ARBA" id="ARBA00022833"/>
    </source>
</evidence>
<protein>
    <recommendedName>
        <fullName evidence="11">General transcription factor IIH subunit 3</fullName>
    </recommendedName>
    <alternativeName>
        <fullName evidence="11">General transcription factor IIH polypeptide 3</fullName>
    </alternativeName>
</protein>
<gene>
    <name evidence="13" type="primary">LOC103513708</name>
</gene>
<keyword evidence="10 11" id="KW-0539">Nucleus</keyword>
<evidence type="ECO:0000256" key="11">
    <source>
        <dbReference type="RuleBase" id="RU368090"/>
    </source>
</evidence>
<organism evidence="12 13">
    <name type="scientific">Diaphorina citri</name>
    <name type="common">Asian citrus psyllid</name>
    <dbReference type="NCBI Taxonomy" id="121845"/>
    <lineage>
        <taxon>Eukaryota</taxon>
        <taxon>Metazoa</taxon>
        <taxon>Ecdysozoa</taxon>
        <taxon>Arthropoda</taxon>
        <taxon>Hexapoda</taxon>
        <taxon>Insecta</taxon>
        <taxon>Pterygota</taxon>
        <taxon>Neoptera</taxon>
        <taxon>Paraneoptera</taxon>
        <taxon>Hemiptera</taxon>
        <taxon>Sternorrhyncha</taxon>
        <taxon>Psylloidea</taxon>
        <taxon>Psyllidae</taxon>
        <taxon>Diaphorininae</taxon>
        <taxon>Diaphorina</taxon>
    </lineage>
</organism>
<dbReference type="InterPro" id="IPR004600">
    <property type="entry name" value="TFIIH_Tfb4/GTF2H3"/>
</dbReference>
<dbReference type="GO" id="GO:0006355">
    <property type="term" value="P:regulation of DNA-templated transcription"/>
    <property type="evidence" value="ECO:0007669"/>
    <property type="project" value="InterPro"/>
</dbReference>
<reference evidence="13" key="1">
    <citation type="submission" date="2025-08" db="UniProtKB">
        <authorList>
            <consortium name="RefSeq"/>
        </authorList>
    </citation>
    <scope>IDENTIFICATION</scope>
</reference>
<evidence type="ECO:0000256" key="5">
    <source>
        <dbReference type="ARBA" id="ARBA00022771"/>
    </source>
</evidence>
<dbReference type="Gene3D" id="3.40.50.410">
    <property type="entry name" value="von Willebrand factor, type A domain"/>
    <property type="match status" value="1"/>
</dbReference>
<sequence length="289" mass="32394">MEAEASGASSDELTDLENIESETDGDALTFFNYGVSEEKALSLDKSFILAMSSKSRSDFSAFIYPDEEQEPGQLRQTDGQYELFTHVEKTIRKNVQKFLVKTLEGEITRSDSLFGAACSIALCYIHRLENEKSLGDKMNSRILIITGCGNSGDQYIPCMNTFFTAQKQNVTIDVCSLQKEITLLQQACDITNGVFLKLPQLSSLLQYLLWVFLPDPTVRKKLVVPPPVSVDYRPFCFCHHELIDIGFVCSVCLAIYCKLSPICTTCEVVFKLKAPMKAVKVKKKKMIKS</sequence>
<dbReference type="GO" id="GO:0008270">
    <property type="term" value="F:zinc ion binding"/>
    <property type="evidence" value="ECO:0007669"/>
    <property type="project" value="UniProtKB-KW"/>
</dbReference>
<evidence type="ECO:0000256" key="2">
    <source>
        <dbReference type="ARBA" id="ARBA00005273"/>
    </source>
</evidence>
<dbReference type="Proteomes" id="UP000079169">
    <property type="component" value="Unplaced"/>
</dbReference>
<keyword evidence="9 11" id="KW-0234">DNA repair</keyword>
<keyword evidence="6 11" id="KW-0862">Zinc</keyword>
<dbReference type="PaxDb" id="121845-A0A3Q0J6P5"/>
<evidence type="ECO:0000256" key="3">
    <source>
        <dbReference type="ARBA" id="ARBA00022723"/>
    </source>
</evidence>
<keyword evidence="7 11" id="KW-0805">Transcription regulation</keyword>
<keyword evidence="5 11" id="KW-0863">Zinc-finger</keyword>
<dbReference type="PANTHER" id="PTHR12831">
    <property type="entry name" value="TRANSCRIPTION INITIATION FACTOR IIH TFIIH , POLYPEPTIDE 3-RELATED"/>
    <property type="match status" value="1"/>
</dbReference>
<evidence type="ECO:0000256" key="7">
    <source>
        <dbReference type="ARBA" id="ARBA00023015"/>
    </source>
</evidence>
<dbReference type="GeneID" id="103513708"/>
<evidence type="ECO:0000256" key="1">
    <source>
        <dbReference type="ARBA" id="ARBA00004123"/>
    </source>
</evidence>
<dbReference type="AlphaFoldDB" id="A0A3Q0J6P5"/>
<comment type="subcellular location">
    <subcellularLocation>
        <location evidence="1 11">Nucleus</location>
    </subcellularLocation>
</comment>
<comment type="function">
    <text evidence="11">Component of the general transcription and DNA repair factor IIH (TFIIH) core complex, which is involved in general and transcription-coupled nucleotide excision repair (NER) of damaged DNA and, when complexed to CAK, in RNA transcription by RNA polymerase II. In NER, TFIIH acts by opening DNA around the lesion to allow the excision of the damaged oligonucleotide and its replacement by a new DNA fragment. In transcription, TFIIH has an essential role in transcription initiation. When the pre-initiation complex (PIC) has been established, TFIIH is required for promoter opening and promoter escape. Phosphorylation of the C-terminal tail (CTD) of the largest subunit of RNA polymerase II by the kinase module CAK controls the initiation of transcription.</text>
</comment>
<dbReference type="GO" id="GO:0006289">
    <property type="term" value="P:nucleotide-excision repair"/>
    <property type="evidence" value="ECO:0007669"/>
    <property type="project" value="UniProtKB-UniRule"/>
</dbReference>
<evidence type="ECO:0000256" key="4">
    <source>
        <dbReference type="ARBA" id="ARBA00022763"/>
    </source>
</evidence>
<comment type="subunit">
    <text evidence="11">Part of a TFIID-containing RNA polymerase II pre-initiation complex that is composed of TBP and at least GTF2A1, GTF2A2, GTF2E1, GTF2E2, GTF2F1, GTF2H2, GTF2H3, GTF2H4, GTF2H5, GTF2B, TCEA1, ERCC2, ERCC3, TAF1, TAF2, TAF3, TAF4, TAF5, TAF6, TAF7, TAF8, TAF9, TAF10, TAF11, TAF12 and TAF13. Component of the 7-subunit TFIIH core complex composed of XPB/ERCC3, XPD/ERCC2, GTF2H1, GTF2H2, GTF2H3, GTF2H4 and GTF2H5, which is active in NER. The core complex associates with the 3-subunit CDK-activating kinase (CAK) module composed of CCNH/cyclin H, CDK7 and MNAT1 to form the 10-subunit holoenzyme (holo-TFIIH) active in transcription. Interacts with RARA; the interaction requires prior phosphorylation of RARA on 'Ser-369' which then enhances interaction of RARA with CDK7.</text>
</comment>
<keyword evidence="8 11" id="KW-0804">Transcription</keyword>
<dbReference type="PANTHER" id="PTHR12831:SF0">
    <property type="entry name" value="GENERAL TRANSCRIPTION FACTOR IIH SUBUNIT 3"/>
    <property type="match status" value="1"/>
</dbReference>